<reference evidence="2 3" key="2">
    <citation type="submission" date="2019-07" db="EMBL/GenBank/DDBJ databases">
        <authorList>
            <person name="Huang Y."/>
        </authorList>
    </citation>
    <scope>NUCLEOTIDE SEQUENCE [LARGE SCALE GENOMIC DNA]</scope>
    <source>
        <strain evidence="2 3">HY188</strain>
    </source>
</reference>
<dbReference type="Proteomes" id="UP000317344">
    <property type="component" value="Chromosome"/>
</dbReference>
<proteinExistence type="predicted"/>
<feature type="compositionally biased region" description="Basic and acidic residues" evidence="1">
    <location>
        <begin position="17"/>
        <end position="27"/>
    </location>
</feature>
<evidence type="ECO:0000313" key="2">
    <source>
        <dbReference type="EMBL" id="QDQ96652.1"/>
    </source>
</evidence>
<name>A0A516X0P8_9ACTN</name>
<dbReference type="EMBL" id="CP041765">
    <property type="protein sequence ID" value="QDQ96652.1"/>
    <property type="molecule type" value="Genomic_DNA"/>
</dbReference>
<keyword evidence="3" id="KW-1185">Reference proteome</keyword>
<evidence type="ECO:0000256" key="1">
    <source>
        <dbReference type="SAM" id="MobiDB-lite"/>
    </source>
</evidence>
<organism evidence="2 3">
    <name type="scientific">Tomitella fengzijianii</name>
    <dbReference type="NCBI Taxonomy" id="2597660"/>
    <lineage>
        <taxon>Bacteria</taxon>
        <taxon>Bacillati</taxon>
        <taxon>Actinomycetota</taxon>
        <taxon>Actinomycetes</taxon>
        <taxon>Mycobacteriales</taxon>
        <taxon>Tomitella</taxon>
    </lineage>
</organism>
<evidence type="ECO:0000313" key="3">
    <source>
        <dbReference type="Proteomes" id="UP000317344"/>
    </source>
</evidence>
<dbReference type="KEGG" id="toy:FO059_03955"/>
<accession>A0A516X0P8</accession>
<reference evidence="2 3" key="1">
    <citation type="submission" date="2019-07" db="EMBL/GenBank/DDBJ databases">
        <title>Tomitella cavernea sp. nov., an actinomycete isolated from soil.</title>
        <authorList>
            <person name="Cheng J."/>
        </authorList>
    </citation>
    <scope>NUCLEOTIDE SEQUENCE [LARGE SCALE GENOMIC DNA]</scope>
    <source>
        <strain evidence="2 3">HY188</strain>
    </source>
</reference>
<sequence>MTSRALPSGWEHLVADGDAARRADRSHSAGSGEDAGLRELWERAAGADPSELRRRADWCDARAADIDGLADSGRALPAGVLRALGSGAETPARGVEDALHVLGHHADALRNAAAALRAGAGAVDTVRARHVNALAAMAGLAVGAGRDASAPDDLQAAFSRSCSQTAASMRRIEHALSEALDEGRFAGGSRV</sequence>
<dbReference type="AlphaFoldDB" id="A0A516X0P8"/>
<protein>
    <submittedName>
        <fullName evidence="2">Uncharacterized protein</fullName>
    </submittedName>
</protein>
<dbReference type="RefSeq" id="WP_143906549.1">
    <property type="nucleotide sequence ID" value="NZ_CP041765.1"/>
</dbReference>
<gene>
    <name evidence="2" type="ORF">FO059_03955</name>
</gene>
<feature type="region of interest" description="Disordered" evidence="1">
    <location>
        <begin position="17"/>
        <end position="42"/>
    </location>
</feature>